<dbReference type="AlphaFoldDB" id="A0A9X6SUM6"/>
<protein>
    <recommendedName>
        <fullName evidence="3">Lipoprotein</fullName>
    </recommendedName>
</protein>
<dbReference type="EMBL" id="NVMX01000056">
    <property type="protein sequence ID" value="PDZ95442.1"/>
    <property type="molecule type" value="Genomic_DNA"/>
</dbReference>
<accession>A0A9X6SUM6</accession>
<comment type="caution">
    <text evidence="1">The sequence shown here is derived from an EMBL/GenBank/DDBJ whole genome shotgun (WGS) entry which is preliminary data.</text>
</comment>
<name>A0A9X6SUM6_BACCE</name>
<gene>
    <name evidence="1" type="ORF">CON36_28230</name>
</gene>
<proteinExistence type="predicted"/>
<organism evidence="1 2">
    <name type="scientific">Bacillus cereus</name>
    <dbReference type="NCBI Taxonomy" id="1396"/>
    <lineage>
        <taxon>Bacteria</taxon>
        <taxon>Bacillati</taxon>
        <taxon>Bacillota</taxon>
        <taxon>Bacilli</taxon>
        <taxon>Bacillales</taxon>
        <taxon>Bacillaceae</taxon>
        <taxon>Bacillus</taxon>
        <taxon>Bacillus cereus group</taxon>
    </lineage>
</organism>
<dbReference type="RefSeq" id="WP_098006102.1">
    <property type="nucleotide sequence ID" value="NZ_NVMX01000056.1"/>
</dbReference>
<reference evidence="1 2" key="1">
    <citation type="submission" date="2017-09" db="EMBL/GenBank/DDBJ databases">
        <title>Large-scale bioinformatics analysis of Bacillus genomes uncovers conserved roles of natural products in bacterial physiology.</title>
        <authorList>
            <consortium name="Agbiome Team Llc"/>
            <person name="Bleich R.M."/>
            <person name="Grubbs K.J."/>
            <person name="Santa Maria K.C."/>
            <person name="Allen S.E."/>
            <person name="Farag S."/>
            <person name="Shank E.A."/>
            <person name="Bowers A."/>
        </authorList>
    </citation>
    <scope>NUCLEOTIDE SEQUENCE [LARGE SCALE GENOMIC DNA]</scope>
    <source>
        <strain evidence="1 2">AFS092789</strain>
    </source>
</reference>
<dbReference type="PROSITE" id="PS51257">
    <property type="entry name" value="PROKAR_LIPOPROTEIN"/>
    <property type="match status" value="1"/>
</dbReference>
<evidence type="ECO:0000313" key="2">
    <source>
        <dbReference type="Proteomes" id="UP000219922"/>
    </source>
</evidence>
<sequence>MRKIGWMTLVIIMMIVSIVGCSEKKEAEQVSTESKDKNEKNAVSKIVGNWNNDDTYITIKKNNDNIVMSLEDDGNHWDLTLETQRVQGNKVEATVVNSSTKAQERSIGLKMTLQLKSDDDLEMIADNKPIKLKKATESRSAWEQQKEKQGTAKEAFLGDLETLVNKNWINEEISSVWYAGDEITFTYFEDSSMDSPGLNIKIDKSSNNEHKGKVVNSTKNPGWKGKDATIKTTGNGALDVYVANAKKITLKSADLESTKYKNELSGNWTEKQKNQQFFIMVSKNEISMRASDDKSLKIGIFDTEGNVLKGKVAGAPGENYKTEWFGKPVEISLKSANEIELTVNKKEKLVLTK</sequence>
<evidence type="ECO:0008006" key="3">
    <source>
        <dbReference type="Google" id="ProtNLM"/>
    </source>
</evidence>
<dbReference type="Proteomes" id="UP000219922">
    <property type="component" value="Unassembled WGS sequence"/>
</dbReference>
<evidence type="ECO:0000313" key="1">
    <source>
        <dbReference type="EMBL" id="PDZ95442.1"/>
    </source>
</evidence>